<organism evidence="2 3">
    <name type="scientific">Talaromyces atroroseus</name>
    <dbReference type="NCBI Taxonomy" id="1441469"/>
    <lineage>
        <taxon>Eukaryota</taxon>
        <taxon>Fungi</taxon>
        <taxon>Dikarya</taxon>
        <taxon>Ascomycota</taxon>
        <taxon>Pezizomycotina</taxon>
        <taxon>Eurotiomycetes</taxon>
        <taxon>Eurotiomycetidae</taxon>
        <taxon>Eurotiales</taxon>
        <taxon>Trichocomaceae</taxon>
        <taxon>Talaromyces</taxon>
        <taxon>Talaromyces sect. Trachyspermi</taxon>
    </lineage>
</organism>
<name>A0A1Q5Q959_TALAT</name>
<evidence type="ECO:0008006" key="4">
    <source>
        <dbReference type="Google" id="ProtNLM"/>
    </source>
</evidence>
<dbReference type="GO" id="GO:0070939">
    <property type="term" value="C:Dsl1/NZR complex"/>
    <property type="evidence" value="ECO:0007669"/>
    <property type="project" value="InterPro"/>
</dbReference>
<accession>A0A1Q5Q959</accession>
<dbReference type="STRING" id="1441469.A0A1Q5Q959"/>
<dbReference type="Gene3D" id="1.20.58.670">
    <property type="entry name" value="Dsl1p vesicle tethering complex, Tip20p subunit, domain D"/>
    <property type="match status" value="1"/>
</dbReference>
<feature type="coiled-coil region" evidence="1">
    <location>
        <begin position="30"/>
        <end position="71"/>
    </location>
</feature>
<dbReference type="PROSITE" id="PS51386">
    <property type="entry name" value="RINT1_TIP20"/>
    <property type="match status" value="1"/>
</dbReference>
<dbReference type="PANTHER" id="PTHR13520:SF0">
    <property type="entry name" value="RAD50-INTERACTING PROTEIN 1"/>
    <property type="match status" value="1"/>
</dbReference>
<dbReference type="OrthoDB" id="2189254at2759"/>
<comment type="caution">
    <text evidence="2">The sequence shown here is derived from an EMBL/GenBank/DDBJ whole genome shotgun (WGS) entry which is preliminary data.</text>
</comment>
<reference evidence="2 3" key="1">
    <citation type="submission" date="2015-06" db="EMBL/GenBank/DDBJ databases">
        <title>Talaromyces atroroseus IBT 11181 draft genome.</title>
        <authorList>
            <person name="Rasmussen K.B."/>
            <person name="Rasmussen S."/>
            <person name="Petersen B."/>
            <person name="Sicheritz-Ponten T."/>
            <person name="Mortensen U.H."/>
            <person name="Thrane U."/>
        </authorList>
    </citation>
    <scope>NUCLEOTIDE SEQUENCE [LARGE SCALE GENOMIC DNA]</scope>
    <source>
        <strain evidence="2 3">IBT 11181</strain>
    </source>
</reference>
<dbReference type="InterPro" id="IPR042044">
    <property type="entry name" value="EXOC6PINT-1/Sec15/Tip20_C_dom2"/>
</dbReference>
<keyword evidence="3" id="KW-1185">Reference proteome</keyword>
<dbReference type="GeneID" id="31003811"/>
<protein>
    <recommendedName>
        <fullName evidence="4">RAD50-interacting protein 1</fullName>
    </recommendedName>
</protein>
<sequence length="830" mass="93934">MAASLASLSSQEYMRVEDYLNDKLQSQEDLDSLDLLLQNLRTQHELQRKQLLEAQEALEEATKASDDHRNAVRTQVQAFNQEQADIDQRLKTITQSETSDAAVRRFESIMEKLQRLDVAKGYLSLLQEVETLSKDALGNVDIAPTSAIPPYKVLRNISSSLKTAQIAADGAAPHLIEYTESLATSVKKQLQDSFSSRLQQALDKLRWPSRDLVLNDDFIQEWLKSVELLLDLQEPDLKAYSESIISSRADVSQVLLPLQVMVHPLELRFKYHFSGAKPTNRLDKPEYFLSHVSDLITFYVGFLTAYLQPVLDRRAELAEDGLKWHFLSAVNAFITSLLPMVRQKIDTFLPQVETSPQLLSHFIHELMKFDEDLRQTWNYLPNPYSTQNWRGLASEVLTQQNWFDRWLHVEKEFALTRYKDIIDTPESGQIDYDGVEPSVTKPTNAAIRVNDLLETITDLYRPLSSFSQKLRFLIDIQITVFDQFHERLHSGLEAYLAMTSTIGRTVQGGDQGRLEGVAGLDRLCRIFGSAEYLEKKMQDWSDDVFFLDLWYELQGRVRRSRGDGQNVVGPMSVAEVAQRTSQAVAQTHTNGQSQSSEGALFDETASAYRRLRLRSENIIISTFSAEVQSSLKPYSRVSMWSSLSAPSASYPHPLTSELTPTVRIISSNLSFLARALGTAPLRRINRQVLLSVQSFILDQVILRHSFSAAGASQLASDIDHLCSVIENALGQNFTSSTIYQGEAMRVMRRLNESLVLLSLRIKPQNTTTAAETHEEVETHEAGADLGLWEVERRLFANNESARDVLSELEIETLAVTDARAVLEKRVEVRS</sequence>
<proteinExistence type="predicted"/>
<dbReference type="GO" id="GO:0060628">
    <property type="term" value="P:regulation of ER to Golgi vesicle-mediated transport"/>
    <property type="evidence" value="ECO:0007669"/>
    <property type="project" value="TreeGrafter"/>
</dbReference>
<dbReference type="EMBL" id="LFMY01000005">
    <property type="protein sequence ID" value="OKL60645.1"/>
    <property type="molecule type" value="Genomic_DNA"/>
</dbReference>
<dbReference type="GO" id="GO:0006888">
    <property type="term" value="P:endoplasmic reticulum to Golgi vesicle-mediated transport"/>
    <property type="evidence" value="ECO:0007669"/>
    <property type="project" value="InterPro"/>
</dbReference>
<dbReference type="Pfam" id="PF04437">
    <property type="entry name" value="RINT1_TIP1"/>
    <property type="match status" value="1"/>
</dbReference>
<dbReference type="Proteomes" id="UP000214365">
    <property type="component" value="Unassembled WGS sequence"/>
</dbReference>
<keyword evidence="1" id="KW-0175">Coiled coil</keyword>
<dbReference type="RefSeq" id="XP_020120766.1">
    <property type="nucleotide sequence ID" value="XM_020266337.1"/>
</dbReference>
<evidence type="ECO:0000256" key="1">
    <source>
        <dbReference type="SAM" id="Coils"/>
    </source>
</evidence>
<gene>
    <name evidence="2" type="ORF">UA08_04056</name>
</gene>
<evidence type="ECO:0000313" key="3">
    <source>
        <dbReference type="Proteomes" id="UP000214365"/>
    </source>
</evidence>
<dbReference type="InterPro" id="IPR007528">
    <property type="entry name" value="RINT1_Tip20"/>
</dbReference>
<dbReference type="PANTHER" id="PTHR13520">
    <property type="entry name" value="RAD50-INTERACTING PROTEIN 1 RINT-1"/>
    <property type="match status" value="1"/>
</dbReference>
<dbReference type="InterPro" id="IPR042042">
    <property type="entry name" value="Tip20p_domB"/>
</dbReference>
<dbReference type="Gene3D" id="1.20.58.1420">
    <property type="entry name" value="Dsl1p vesicle tethering complex, Tip20p subunit, domain B"/>
    <property type="match status" value="1"/>
</dbReference>
<dbReference type="GO" id="GO:0006890">
    <property type="term" value="P:retrograde vesicle-mediated transport, Golgi to endoplasmic reticulum"/>
    <property type="evidence" value="ECO:0007669"/>
    <property type="project" value="InterPro"/>
</dbReference>
<dbReference type="AlphaFoldDB" id="A0A1Q5Q959"/>
<evidence type="ECO:0000313" key="2">
    <source>
        <dbReference type="EMBL" id="OKL60645.1"/>
    </source>
</evidence>